<evidence type="ECO:0000313" key="3">
    <source>
        <dbReference type="EMBL" id="AES76385.1"/>
    </source>
</evidence>
<dbReference type="PaxDb" id="3880-AES76385"/>
<accession>G7KKN9</accession>
<dbReference type="InterPro" id="IPR011065">
    <property type="entry name" value="Kunitz_inhibitor_STI-like_sf"/>
</dbReference>
<evidence type="ECO:0000313" key="5">
    <source>
        <dbReference type="Proteomes" id="UP000002051"/>
    </source>
</evidence>
<dbReference type="Gene3D" id="2.80.10.50">
    <property type="match status" value="1"/>
</dbReference>
<organism evidence="3 5">
    <name type="scientific">Medicago truncatula</name>
    <name type="common">Barrel medic</name>
    <name type="synonym">Medicago tribuloides</name>
    <dbReference type="NCBI Taxonomy" id="3880"/>
    <lineage>
        <taxon>Eukaryota</taxon>
        <taxon>Viridiplantae</taxon>
        <taxon>Streptophyta</taxon>
        <taxon>Embryophyta</taxon>
        <taxon>Tracheophyta</taxon>
        <taxon>Spermatophyta</taxon>
        <taxon>Magnoliopsida</taxon>
        <taxon>eudicotyledons</taxon>
        <taxon>Gunneridae</taxon>
        <taxon>Pentapetalae</taxon>
        <taxon>rosids</taxon>
        <taxon>fabids</taxon>
        <taxon>Fabales</taxon>
        <taxon>Fabaceae</taxon>
        <taxon>Papilionoideae</taxon>
        <taxon>50 kb inversion clade</taxon>
        <taxon>NPAAA clade</taxon>
        <taxon>Hologalegina</taxon>
        <taxon>IRL clade</taxon>
        <taxon>Trifolieae</taxon>
        <taxon>Medicago</taxon>
    </lineage>
</organism>
<keyword evidence="2" id="KW-0964">Secreted</keyword>
<dbReference type="GO" id="GO:0004866">
    <property type="term" value="F:endopeptidase inhibitor activity"/>
    <property type="evidence" value="ECO:0007669"/>
    <property type="project" value="InterPro"/>
</dbReference>
<dbReference type="OMA" id="NEYDQST"/>
<dbReference type="GO" id="GO:0005576">
    <property type="term" value="C:extracellular region"/>
    <property type="evidence" value="ECO:0007669"/>
    <property type="project" value="UniProtKB-SubCell"/>
</dbReference>
<reference evidence="3 5" key="1">
    <citation type="journal article" date="2011" name="Nature">
        <title>The Medicago genome provides insight into the evolution of rhizobial symbioses.</title>
        <authorList>
            <person name="Young N.D."/>
            <person name="Debelle F."/>
            <person name="Oldroyd G.E."/>
            <person name="Geurts R."/>
            <person name="Cannon S.B."/>
            <person name="Udvardi M.K."/>
            <person name="Benedito V.A."/>
            <person name="Mayer K.F."/>
            <person name="Gouzy J."/>
            <person name="Schoof H."/>
            <person name="Van de Peer Y."/>
            <person name="Proost S."/>
            <person name="Cook D.R."/>
            <person name="Meyers B.C."/>
            <person name="Spannagl M."/>
            <person name="Cheung F."/>
            <person name="De Mita S."/>
            <person name="Krishnakumar V."/>
            <person name="Gundlach H."/>
            <person name="Zhou S."/>
            <person name="Mudge J."/>
            <person name="Bharti A.K."/>
            <person name="Murray J.D."/>
            <person name="Naoumkina M.A."/>
            <person name="Rosen B."/>
            <person name="Silverstein K.A."/>
            <person name="Tang H."/>
            <person name="Rombauts S."/>
            <person name="Zhao P.X."/>
            <person name="Zhou P."/>
            <person name="Barbe V."/>
            <person name="Bardou P."/>
            <person name="Bechner M."/>
            <person name="Bellec A."/>
            <person name="Berger A."/>
            <person name="Berges H."/>
            <person name="Bidwell S."/>
            <person name="Bisseling T."/>
            <person name="Choisne N."/>
            <person name="Couloux A."/>
            <person name="Denny R."/>
            <person name="Deshpande S."/>
            <person name="Dai X."/>
            <person name="Doyle J.J."/>
            <person name="Dudez A.M."/>
            <person name="Farmer A.D."/>
            <person name="Fouteau S."/>
            <person name="Franken C."/>
            <person name="Gibelin C."/>
            <person name="Gish J."/>
            <person name="Goldstein S."/>
            <person name="Gonzalez A.J."/>
            <person name="Green P.J."/>
            <person name="Hallab A."/>
            <person name="Hartog M."/>
            <person name="Hua A."/>
            <person name="Humphray S.J."/>
            <person name="Jeong D.H."/>
            <person name="Jing Y."/>
            <person name="Jocker A."/>
            <person name="Kenton S.M."/>
            <person name="Kim D.J."/>
            <person name="Klee K."/>
            <person name="Lai H."/>
            <person name="Lang C."/>
            <person name="Lin S."/>
            <person name="Macmil S.L."/>
            <person name="Magdelenat G."/>
            <person name="Matthews L."/>
            <person name="McCorrison J."/>
            <person name="Monaghan E.L."/>
            <person name="Mun J.H."/>
            <person name="Najar F.Z."/>
            <person name="Nicholson C."/>
            <person name="Noirot C."/>
            <person name="O'Bleness M."/>
            <person name="Paule C.R."/>
            <person name="Poulain J."/>
            <person name="Prion F."/>
            <person name="Qin B."/>
            <person name="Qu C."/>
            <person name="Retzel E.F."/>
            <person name="Riddle C."/>
            <person name="Sallet E."/>
            <person name="Samain S."/>
            <person name="Samson N."/>
            <person name="Sanders I."/>
            <person name="Saurat O."/>
            <person name="Scarpelli C."/>
            <person name="Schiex T."/>
            <person name="Segurens B."/>
            <person name="Severin A.J."/>
            <person name="Sherrier D.J."/>
            <person name="Shi R."/>
            <person name="Sims S."/>
            <person name="Singer S.R."/>
            <person name="Sinharoy S."/>
            <person name="Sterck L."/>
            <person name="Viollet A."/>
            <person name="Wang B.B."/>
            <person name="Wang K."/>
            <person name="Wang M."/>
            <person name="Wang X."/>
            <person name="Warfsmann J."/>
            <person name="Weissenbach J."/>
            <person name="White D.D."/>
            <person name="White J.D."/>
            <person name="Wiley G.B."/>
            <person name="Wincker P."/>
            <person name="Xing Y."/>
            <person name="Yang L."/>
            <person name="Yao Z."/>
            <person name="Ying F."/>
            <person name="Zhai J."/>
            <person name="Zhou L."/>
            <person name="Zuber A."/>
            <person name="Denarie J."/>
            <person name="Dixon R.A."/>
            <person name="May G.D."/>
            <person name="Schwartz D.C."/>
            <person name="Rogers J."/>
            <person name="Quetier F."/>
            <person name="Town C.D."/>
            <person name="Roe B.A."/>
        </authorList>
    </citation>
    <scope>NUCLEOTIDE SEQUENCE [LARGE SCALE GENOMIC DNA]</scope>
    <source>
        <strain evidence="3">A17</strain>
        <strain evidence="4 5">cv. Jemalong A17</strain>
    </source>
</reference>
<reference evidence="4" key="3">
    <citation type="submission" date="2015-04" db="UniProtKB">
        <authorList>
            <consortium name="EnsemblPlants"/>
        </authorList>
    </citation>
    <scope>IDENTIFICATION</scope>
    <source>
        <strain evidence="4">cv. Jemalong A17</strain>
    </source>
</reference>
<dbReference type="InterPro" id="IPR002160">
    <property type="entry name" value="Prot_inh_Kunz-lg"/>
</dbReference>
<evidence type="ECO:0000256" key="1">
    <source>
        <dbReference type="ARBA" id="ARBA00004613"/>
    </source>
</evidence>
<sequence>MILTSTDLNIKSYVTKTTCAQSQVWQLSKVLSGVWFFSTEGVEGNPCFNTNKEYWFKIEKADNDYVLSFCPLVCQCQTLVIKFHHLGLCLKAPN</sequence>
<protein>
    <submittedName>
        <fullName evidence="3">Kunitz family trypsin and protease inhibitor protein</fullName>
    </submittedName>
</protein>
<dbReference type="PANTHER" id="PTHR33107:SF85">
    <property type="entry name" value="KUNITZ TYPE TRYPSIN INHIBITOR _ MIRACULIN"/>
    <property type="match status" value="1"/>
</dbReference>
<keyword evidence="3" id="KW-0646">Protease inhibitor</keyword>
<dbReference type="Pfam" id="PF00197">
    <property type="entry name" value="Kunitz_legume"/>
    <property type="match status" value="1"/>
</dbReference>
<evidence type="ECO:0000256" key="2">
    <source>
        <dbReference type="ARBA" id="ARBA00022525"/>
    </source>
</evidence>
<dbReference type="AlphaFoldDB" id="G7KKN9"/>
<comment type="subcellular location">
    <subcellularLocation>
        <location evidence="1">Secreted</location>
    </subcellularLocation>
</comment>
<dbReference type="HOGENOM" id="CLU_2389557_0_0_1"/>
<gene>
    <name evidence="3" type="ordered locus">MTR_6g078040</name>
</gene>
<name>G7KKN9_MEDTR</name>
<dbReference type="EnsemblPlants" id="AES76385">
    <property type="protein sequence ID" value="AES76385"/>
    <property type="gene ID" value="MTR_6g078040"/>
</dbReference>
<dbReference type="SUPFAM" id="SSF50386">
    <property type="entry name" value="STI-like"/>
    <property type="match status" value="1"/>
</dbReference>
<dbReference type="Proteomes" id="UP000002051">
    <property type="component" value="Chromosome 6"/>
</dbReference>
<dbReference type="EMBL" id="CM001222">
    <property type="protein sequence ID" value="AES76385.1"/>
    <property type="molecule type" value="Genomic_DNA"/>
</dbReference>
<evidence type="ECO:0000313" key="4">
    <source>
        <dbReference type="EnsemblPlants" id="AES76385"/>
    </source>
</evidence>
<proteinExistence type="predicted"/>
<dbReference type="PANTHER" id="PTHR33107">
    <property type="entry name" value="KUNITZ TRYPSIN INHIBITOR 2"/>
    <property type="match status" value="1"/>
</dbReference>
<keyword evidence="5" id="KW-1185">Reference proteome</keyword>
<reference evidence="3 5" key="2">
    <citation type="journal article" date="2014" name="BMC Genomics">
        <title>An improved genome release (version Mt4.0) for the model legume Medicago truncatula.</title>
        <authorList>
            <person name="Tang H."/>
            <person name="Krishnakumar V."/>
            <person name="Bidwell S."/>
            <person name="Rosen B."/>
            <person name="Chan A."/>
            <person name="Zhou S."/>
            <person name="Gentzbittel L."/>
            <person name="Childs K.L."/>
            <person name="Yandell M."/>
            <person name="Gundlach H."/>
            <person name="Mayer K.F."/>
            <person name="Schwartz D.C."/>
            <person name="Town C.D."/>
        </authorList>
    </citation>
    <scope>GENOME REANNOTATION</scope>
    <source>
        <strain evidence="3">A17</strain>
        <strain evidence="4 5">cv. Jemalong A17</strain>
    </source>
</reference>